<reference evidence="2 3" key="1">
    <citation type="submission" date="2024-05" db="EMBL/GenBank/DDBJ databases">
        <title>Microbispora sp.ZYX-F-249.</title>
        <authorList>
            <person name="Xie H."/>
        </authorList>
    </citation>
    <scope>NUCLEOTIDE SEQUENCE [LARGE SCALE GENOMIC DNA]</scope>
    <source>
        <strain evidence="2 3">ZYX-F-249</strain>
    </source>
</reference>
<gene>
    <name evidence="2" type="ORF">AAH991_04145</name>
</gene>
<feature type="region of interest" description="Disordered" evidence="1">
    <location>
        <begin position="29"/>
        <end position="48"/>
    </location>
</feature>
<evidence type="ECO:0000256" key="1">
    <source>
        <dbReference type="SAM" id="MobiDB-lite"/>
    </source>
</evidence>
<protein>
    <submittedName>
        <fullName evidence="2">Uncharacterized protein</fullName>
    </submittedName>
</protein>
<sequence length="48" mass="5092">MREVHRSGDVEGLVYGQRALGVVLKGGRMTGIGVEDDSGSEEMPEDGD</sequence>
<evidence type="ECO:0000313" key="2">
    <source>
        <dbReference type="EMBL" id="MEN3534284.1"/>
    </source>
</evidence>
<dbReference type="Proteomes" id="UP001447516">
    <property type="component" value="Unassembled WGS sequence"/>
</dbReference>
<feature type="compositionally biased region" description="Acidic residues" evidence="1">
    <location>
        <begin position="34"/>
        <end position="48"/>
    </location>
</feature>
<accession>A0ABV0AGH9</accession>
<organism evidence="2 3">
    <name type="scientific">Microbispora maris</name>
    <dbReference type="NCBI Taxonomy" id="3144104"/>
    <lineage>
        <taxon>Bacteria</taxon>
        <taxon>Bacillati</taxon>
        <taxon>Actinomycetota</taxon>
        <taxon>Actinomycetes</taxon>
        <taxon>Streptosporangiales</taxon>
        <taxon>Streptosporangiaceae</taxon>
        <taxon>Microbispora</taxon>
    </lineage>
</organism>
<proteinExistence type="predicted"/>
<evidence type="ECO:0000313" key="3">
    <source>
        <dbReference type="Proteomes" id="UP001447516"/>
    </source>
</evidence>
<keyword evidence="3" id="KW-1185">Reference proteome</keyword>
<dbReference type="EMBL" id="JBDJAW010000002">
    <property type="protein sequence ID" value="MEN3534284.1"/>
    <property type="molecule type" value="Genomic_DNA"/>
</dbReference>
<comment type="caution">
    <text evidence="2">The sequence shown here is derived from an EMBL/GenBank/DDBJ whole genome shotgun (WGS) entry which is preliminary data.</text>
</comment>
<dbReference type="RefSeq" id="WP_346224375.1">
    <property type="nucleotide sequence ID" value="NZ_JBDJAW010000002.1"/>
</dbReference>
<name>A0ABV0AGH9_9ACTN</name>